<dbReference type="Pfam" id="PF13370">
    <property type="entry name" value="Fer4_13"/>
    <property type="match status" value="1"/>
</dbReference>
<keyword evidence="6 8" id="KW-0411">Iron-sulfur</keyword>
<comment type="function">
    <text evidence="8">Ferredoxins are iron-sulfur proteins that transfer electrons in a wide variety of metabolic reactions.</text>
</comment>
<name>A0ABV2V2E5_9ACTN</name>
<evidence type="ECO:0000256" key="5">
    <source>
        <dbReference type="ARBA" id="ARBA00023004"/>
    </source>
</evidence>
<organism evidence="10 11">
    <name type="scientific">Streptomyces ossamyceticus</name>
    <dbReference type="NCBI Taxonomy" id="249581"/>
    <lineage>
        <taxon>Bacteria</taxon>
        <taxon>Bacillati</taxon>
        <taxon>Actinomycetota</taxon>
        <taxon>Actinomycetes</taxon>
        <taxon>Kitasatosporales</taxon>
        <taxon>Streptomycetaceae</taxon>
        <taxon>Streptomyces</taxon>
    </lineage>
</organism>
<dbReference type="RefSeq" id="WP_355399643.1">
    <property type="nucleotide sequence ID" value="NZ_JBEGHN010000045.1"/>
</dbReference>
<keyword evidence="4 8" id="KW-0249">Electron transport</keyword>
<accession>A0ABV2V2E5</accession>
<dbReference type="InterPro" id="IPR001080">
    <property type="entry name" value="3Fe4S_ferredoxin"/>
</dbReference>
<evidence type="ECO:0000256" key="6">
    <source>
        <dbReference type="ARBA" id="ARBA00023014"/>
    </source>
</evidence>
<dbReference type="InterPro" id="IPR051269">
    <property type="entry name" value="Fe-S_cluster_ET"/>
</dbReference>
<dbReference type="Gene3D" id="3.30.70.20">
    <property type="match status" value="1"/>
</dbReference>
<dbReference type="PANTHER" id="PTHR36923:SF3">
    <property type="entry name" value="FERREDOXIN"/>
    <property type="match status" value="1"/>
</dbReference>
<keyword evidence="7" id="KW-0003">3Fe-4S</keyword>
<evidence type="ECO:0000259" key="9">
    <source>
        <dbReference type="PROSITE" id="PS51379"/>
    </source>
</evidence>
<comment type="caution">
    <text evidence="10">The sequence shown here is derived from an EMBL/GenBank/DDBJ whole genome shotgun (WGS) entry which is preliminary data.</text>
</comment>
<comment type="cofactor">
    <cofactor evidence="1">
        <name>[3Fe-4S] cluster</name>
        <dbReference type="ChEBI" id="CHEBI:21137"/>
    </cofactor>
</comment>
<sequence length="69" mass="7197">MKVRVDEARCCGAGQCVLLAPEVFDQRDEDGIVVLLSPEPAPPHHRAVREAAAVCPTSAITVDEGGSGV</sequence>
<evidence type="ECO:0000256" key="1">
    <source>
        <dbReference type="ARBA" id="ARBA00001927"/>
    </source>
</evidence>
<dbReference type="PROSITE" id="PS51379">
    <property type="entry name" value="4FE4S_FER_2"/>
    <property type="match status" value="1"/>
</dbReference>
<keyword evidence="2 8" id="KW-0813">Transport</keyword>
<evidence type="ECO:0000256" key="7">
    <source>
        <dbReference type="ARBA" id="ARBA00023291"/>
    </source>
</evidence>
<protein>
    <recommendedName>
        <fullName evidence="8">Ferredoxin</fullName>
    </recommendedName>
</protein>
<keyword evidence="5 8" id="KW-0408">Iron</keyword>
<dbReference type="InterPro" id="IPR017896">
    <property type="entry name" value="4Fe4S_Fe-S-bd"/>
</dbReference>
<evidence type="ECO:0000313" key="10">
    <source>
        <dbReference type="EMBL" id="MET9847998.1"/>
    </source>
</evidence>
<feature type="domain" description="4Fe-4S ferredoxin-type" evidence="9">
    <location>
        <begin position="1"/>
        <end position="29"/>
    </location>
</feature>
<evidence type="ECO:0000256" key="4">
    <source>
        <dbReference type="ARBA" id="ARBA00022982"/>
    </source>
</evidence>
<proteinExistence type="predicted"/>
<evidence type="ECO:0000313" key="11">
    <source>
        <dbReference type="Proteomes" id="UP001550210"/>
    </source>
</evidence>
<keyword evidence="3 8" id="KW-0479">Metal-binding</keyword>
<keyword evidence="11" id="KW-1185">Reference proteome</keyword>
<evidence type="ECO:0000256" key="8">
    <source>
        <dbReference type="RuleBase" id="RU368020"/>
    </source>
</evidence>
<evidence type="ECO:0000256" key="3">
    <source>
        <dbReference type="ARBA" id="ARBA00022723"/>
    </source>
</evidence>
<dbReference type="EMBL" id="JBEXPZ010000035">
    <property type="protein sequence ID" value="MET9847998.1"/>
    <property type="molecule type" value="Genomic_DNA"/>
</dbReference>
<reference evidence="10 11" key="1">
    <citation type="submission" date="2024-06" db="EMBL/GenBank/DDBJ databases">
        <title>The Natural Products Discovery Center: Release of the First 8490 Sequenced Strains for Exploring Actinobacteria Biosynthetic Diversity.</title>
        <authorList>
            <person name="Kalkreuter E."/>
            <person name="Kautsar S.A."/>
            <person name="Yang D."/>
            <person name="Bader C.D."/>
            <person name="Teijaro C.N."/>
            <person name="Fluegel L."/>
            <person name="Davis C.M."/>
            <person name="Simpson J.R."/>
            <person name="Lauterbach L."/>
            <person name="Steele A.D."/>
            <person name="Gui C."/>
            <person name="Meng S."/>
            <person name="Li G."/>
            <person name="Viehrig K."/>
            <person name="Ye F."/>
            <person name="Su P."/>
            <person name="Kiefer A.F."/>
            <person name="Nichols A."/>
            <person name="Cepeda A.J."/>
            <person name="Yan W."/>
            <person name="Fan B."/>
            <person name="Jiang Y."/>
            <person name="Adhikari A."/>
            <person name="Zheng C.-J."/>
            <person name="Schuster L."/>
            <person name="Cowan T.M."/>
            <person name="Smanski M.J."/>
            <person name="Chevrette M.G."/>
            <person name="De Carvalho L.P.S."/>
            <person name="Shen B."/>
        </authorList>
    </citation>
    <scope>NUCLEOTIDE SEQUENCE [LARGE SCALE GENOMIC DNA]</scope>
    <source>
        <strain evidence="10 11">NPDC006434</strain>
    </source>
</reference>
<dbReference type="SUPFAM" id="SSF54862">
    <property type="entry name" value="4Fe-4S ferredoxins"/>
    <property type="match status" value="1"/>
</dbReference>
<gene>
    <name evidence="10" type="ORF">ABZZ21_26320</name>
</gene>
<dbReference type="PRINTS" id="PR00352">
    <property type="entry name" value="3FE4SFRDOXIN"/>
</dbReference>
<dbReference type="Proteomes" id="UP001550210">
    <property type="component" value="Unassembled WGS sequence"/>
</dbReference>
<evidence type="ECO:0000256" key="2">
    <source>
        <dbReference type="ARBA" id="ARBA00022448"/>
    </source>
</evidence>
<dbReference type="PANTHER" id="PTHR36923">
    <property type="entry name" value="FERREDOXIN"/>
    <property type="match status" value="1"/>
</dbReference>